<dbReference type="RefSeq" id="WP_160223909.1">
    <property type="nucleotide sequence ID" value="NZ_CP029149.1"/>
</dbReference>
<dbReference type="AlphaFoldDB" id="A0A6P1QRT8"/>
<accession>A0A6P1QRT8</accession>
<name>A0A6P1QRT8_9FLAO</name>
<gene>
    <name evidence="1" type="ORF">DBX24_02685</name>
</gene>
<proteinExistence type="predicted"/>
<protein>
    <submittedName>
        <fullName evidence="1">Uncharacterized protein</fullName>
    </submittedName>
</protein>
<dbReference type="OrthoDB" id="1274195at2"/>
<organism evidence="1 2">
    <name type="scientific">Bergeyella cardium</name>
    <dbReference type="NCBI Taxonomy" id="1585976"/>
    <lineage>
        <taxon>Bacteria</taxon>
        <taxon>Pseudomonadati</taxon>
        <taxon>Bacteroidota</taxon>
        <taxon>Flavobacteriia</taxon>
        <taxon>Flavobacteriales</taxon>
        <taxon>Weeksellaceae</taxon>
        <taxon>Bergeyella</taxon>
    </lineage>
</organism>
<reference evidence="1 2" key="1">
    <citation type="submission" date="2018-04" db="EMBL/GenBank/DDBJ databases">
        <title>Characteristic and Complete Genome Sequencing of A Novel Member of Infective Endocarditis Causative Bacteria: Bergeyella cardium QL-PH.</title>
        <authorList>
            <person name="Pan H."/>
            <person name="Sun E."/>
            <person name="Zhang Y."/>
        </authorList>
    </citation>
    <scope>NUCLEOTIDE SEQUENCE [LARGE SCALE GENOMIC DNA]</scope>
    <source>
        <strain evidence="1 2">HPQL</strain>
    </source>
</reference>
<dbReference type="Proteomes" id="UP000464318">
    <property type="component" value="Chromosome"/>
</dbReference>
<keyword evidence="2" id="KW-1185">Reference proteome</keyword>
<sequence>MNKKHKYNQRIISELCKKYSVEADTVRKSLRGDRTSETSENIKKDYYKALSALNKVTDVVLEEIINR</sequence>
<dbReference type="EMBL" id="CP029149">
    <property type="protein sequence ID" value="QHN64876.1"/>
    <property type="molecule type" value="Genomic_DNA"/>
</dbReference>
<evidence type="ECO:0000313" key="2">
    <source>
        <dbReference type="Proteomes" id="UP000464318"/>
    </source>
</evidence>
<evidence type="ECO:0000313" key="1">
    <source>
        <dbReference type="EMBL" id="QHN64876.1"/>
    </source>
</evidence>
<dbReference type="KEGG" id="bcad:DBX24_02685"/>